<dbReference type="Pfam" id="PF04055">
    <property type="entry name" value="Radical_SAM"/>
    <property type="match status" value="1"/>
</dbReference>
<dbReference type="SFLD" id="SFLDF00288">
    <property type="entry name" value="HemN-like__clustered_with_nucl"/>
    <property type="match status" value="1"/>
</dbReference>
<dbReference type="GO" id="GO:0046872">
    <property type="term" value="F:metal ion binding"/>
    <property type="evidence" value="ECO:0007669"/>
    <property type="project" value="UniProtKB-UniRule"/>
</dbReference>
<evidence type="ECO:0000256" key="1">
    <source>
        <dbReference type="ARBA" id="ARBA00006100"/>
    </source>
</evidence>
<reference evidence="5 6" key="1">
    <citation type="submission" date="2018-01" db="EMBL/GenBank/DDBJ databases">
        <title>Lactibacter flavus gen. nov., sp. nov., a novel bacterium of the family Propionibacteriaceae isolated from raw milk and dairy products.</title>
        <authorList>
            <person name="Wenning M."/>
            <person name="Breitenwieser F."/>
            <person name="Huptas C."/>
            <person name="von Neubeck M."/>
            <person name="Busse H.-J."/>
            <person name="Scherer S."/>
        </authorList>
    </citation>
    <scope>NUCLEOTIDE SEQUENCE [LARGE SCALE GENOMIC DNA]</scope>
    <source>
        <strain evidence="5 6">VG341</strain>
    </source>
</reference>
<dbReference type="NCBIfam" id="TIGR00539">
    <property type="entry name" value="hemN_rel"/>
    <property type="match status" value="1"/>
</dbReference>
<dbReference type="PROSITE" id="PS51918">
    <property type="entry name" value="RADICAL_SAM"/>
    <property type="match status" value="1"/>
</dbReference>
<evidence type="ECO:0000256" key="2">
    <source>
        <dbReference type="ARBA" id="ARBA00017228"/>
    </source>
</evidence>
<protein>
    <recommendedName>
        <fullName evidence="2 3">Heme chaperone HemW</fullName>
    </recommendedName>
</protein>
<dbReference type="GO" id="GO:0006779">
    <property type="term" value="P:porphyrin-containing compound biosynthetic process"/>
    <property type="evidence" value="ECO:0007669"/>
    <property type="project" value="InterPro"/>
</dbReference>
<keyword evidence="6" id="KW-1185">Reference proteome</keyword>
<dbReference type="AlphaFoldDB" id="A0A4Q2EE89"/>
<dbReference type="RefSeq" id="WP_129459687.1">
    <property type="nucleotide sequence ID" value="NZ_PPCV01000011.1"/>
</dbReference>
<proteinExistence type="inferred from homology"/>
<dbReference type="InterPro" id="IPR006638">
    <property type="entry name" value="Elp3/MiaA/NifB-like_rSAM"/>
</dbReference>
<evidence type="ECO:0000256" key="3">
    <source>
        <dbReference type="RuleBase" id="RU364116"/>
    </source>
</evidence>
<comment type="function">
    <text evidence="3">Probably acts as a heme chaperone, transferring heme to an unknown acceptor. Binds one molecule of heme per monomer, possibly covalently. Binds 1 [4Fe-4S] cluster. The cluster is coordinated with 3 cysteines and an exchangeable S-adenosyl-L-methionine.</text>
</comment>
<dbReference type="PANTHER" id="PTHR13932:SF5">
    <property type="entry name" value="RADICAL S-ADENOSYL METHIONINE DOMAIN-CONTAINING PROTEIN 1, MITOCHONDRIAL"/>
    <property type="match status" value="1"/>
</dbReference>
<comment type="caution">
    <text evidence="5">The sequence shown here is derived from an EMBL/GenBank/DDBJ whole genome shotgun (WGS) entry which is preliminary data.</text>
</comment>
<organism evidence="5 6">
    <name type="scientific">Propioniciclava flava</name>
    <dbReference type="NCBI Taxonomy" id="2072026"/>
    <lineage>
        <taxon>Bacteria</taxon>
        <taxon>Bacillati</taxon>
        <taxon>Actinomycetota</taxon>
        <taxon>Actinomycetes</taxon>
        <taxon>Propionibacteriales</taxon>
        <taxon>Propionibacteriaceae</taxon>
        <taxon>Propioniciclava</taxon>
    </lineage>
</organism>
<dbReference type="OrthoDB" id="9808022at2"/>
<evidence type="ECO:0000313" key="5">
    <source>
        <dbReference type="EMBL" id="RXW31253.1"/>
    </source>
</evidence>
<keyword evidence="3" id="KW-0004">4Fe-4S</keyword>
<keyword evidence="3" id="KW-0143">Chaperone</keyword>
<dbReference type="PANTHER" id="PTHR13932">
    <property type="entry name" value="COPROPORPHYRINIGEN III OXIDASE"/>
    <property type="match status" value="1"/>
</dbReference>
<keyword evidence="3" id="KW-0949">S-adenosyl-L-methionine</keyword>
<dbReference type="SFLD" id="SFLDS00029">
    <property type="entry name" value="Radical_SAM"/>
    <property type="match status" value="1"/>
</dbReference>
<comment type="subcellular location">
    <subcellularLocation>
        <location evidence="3">Cytoplasm</location>
    </subcellularLocation>
</comment>
<dbReference type="GO" id="GO:0005737">
    <property type="term" value="C:cytoplasm"/>
    <property type="evidence" value="ECO:0007669"/>
    <property type="project" value="UniProtKB-SubCell"/>
</dbReference>
<dbReference type="GO" id="GO:0051539">
    <property type="term" value="F:4 iron, 4 sulfur cluster binding"/>
    <property type="evidence" value="ECO:0007669"/>
    <property type="project" value="UniProtKB-UniRule"/>
</dbReference>
<dbReference type="SMART" id="SM00729">
    <property type="entry name" value="Elp3"/>
    <property type="match status" value="1"/>
</dbReference>
<dbReference type="CDD" id="cd01335">
    <property type="entry name" value="Radical_SAM"/>
    <property type="match status" value="1"/>
</dbReference>
<dbReference type="Proteomes" id="UP000290624">
    <property type="component" value="Unassembled WGS sequence"/>
</dbReference>
<evidence type="ECO:0000313" key="6">
    <source>
        <dbReference type="Proteomes" id="UP000290624"/>
    </source>
</evidence>
<accession>A0A4Q2EE89</accession>
<keyword evidence="3" id="KW-0349">Heme</keyword>
<dbReference type="Gene3D" id="3.30.750.200">
    <property type="match status" value="1"/>
</dbReference>
<dbReference type="EMBL" id="PPCV01000011">
    <property type="protein sequence ID" value="RXW31253.1"/>
    <property type="molecule type" value="Genomic_DNA"/>
</dbReference>
<feature type="domain" description="Radical SAM core" evidence="4">
    <location>
        <begin position="25"/>
        <end position="268"/>
    </location>
</feature>
<dbReference type="InterPro" id="IPR058240">
    <property type="entry name" value="rSAM_sf"/>
</dbReference>
<name>A0A4Q2EE89_9ACTN</name>
<dbReference type="GO" id="GO:0004109">
    <property type="term" value="F:coproporphyrinogen oxidase activity"/>
    <property type="evidence" value="ECO:0007669"/>
    <property type="project" value="InterPro"/>
</dbReference>
<dbReference type="InterPro" id="IPR007197">
    <property type="entry name" value="rSAM"/>
</dbReference>
<comment type="similarity">
    <text evidence="1">Belongs to the anaerobic coproporphyrinogen-III oxidase family. HemW subfamily.</text>
</comment>
<keyword evidence="3" id="KW-0479">Metal-binding</keyword>
<dbReference type="InterPro" id="IPR004559">
    <property type="entry name" value="HemW-like"/>
</dbReference>
<gene>
    <name evidence="5" type="ORF">C1706_13135</name>
</gene>
<keyword evidence="3" id="KW-0411">Iron-sulfur</keyword>
<dbReference type="SFLD" id="SFLDG01065">
    <property type="entry name" value="anaerobic_coproporphyrinogen-I"/>
    <property type="match status" value="1"/>
</dbReference>
<dbReference type="SUPFAM" id="SSF102114">
    <property type="entry name" value="Radical SAM enzymes"/>
    <property type="match status" value="1"/>
</dbReference>
<sequence length="404" mass="43843">MSPSTLPEGEPAPADGALPPEALAGQASRRLSAYLHVPFCATRCGYCDFNTYTAAELGAAPGTSQRSYLDAMAAEMRLAGGVLGEPRPLHTVFFGGGTPTLLPADDLAGLLQTARDTFGLATDAEVTTEANPDSVTPAYLERLVEAGFTRISFGMQSAVPHVLALLERTHTPGRALEAVGWARAAGFASVSVDLIYGTPGESLQDWRASVEQALSAEPDHVSAYSLIVEEGTRFAARVRRGEVPLPQEDDLADKYDLADALFREAGLSWYEVSNWARPGHACRHNLAYWVGDDWWGFGPGAHSHIGGVRFWNVKHPRTYATRLGRGDSPAAGRERLDAEQRRVERVLLELRLHQGLPETVLTPAERRRLPELQRRGWLISAGGYVRVTEAGRLLADAAVRDLLD</sequence>
<keyword evidence="3" id="KW-0408">Iron</keyword>
<evidence type="ECO:0000259" key="4">
    <source>
        <dbReference type="PROSITE" id="PS51918"/>
    </source>
</evidence>
<keyword evidence="3" id="KW-0963">Cytoplasm</keyword>
<dbReference type="InterPro" id="IPR034505">
    <property type="entry name" value="Coproporphyrinogen-III_oxidase"/>
</dbReference>
<dbReference type="SFLD" id="SFLDG01082">
    <property type="entry name" value="B12-binding_domain_containing"/>
    <property type="match status" value="1"/>
</dbReference>
<dbReference type="SFLD" id="SFLDF00562">
    <property type="entry name" value="HemN-like__clustered_with_heat"/>
    <property type="match status" value="1"/>
</dbReference>